<dbReference type="GO" id="GO:0006623">
    <property type="term" value="P:protein targeting to vacuole"/>
    <property type="evidence" value="ECO:0007669"/>
    <property type="project" value="TreeGrafter"/>
</dbReference>
<accession>A0A553NY92</accession>
<dbReference type="STRING" id="6832.A0A553NY92"/>
<dbReference type="PROSITE" id="PS51314">
    <property type="entry name" value="VPS37_C"/>
    <property type="match status" value="1"/>
</dbReference>
<keyword evidence="11" id="KW-1185">Reference proteome</keyword>
<dbReference type="InterPro" id="IPR037202">
    <property type="entry name" value="ESCRT_assembly_dom"/>
</dbReference>
<comment type="caution">
    <text evidence="10">The sequence shown here is derived from an EMBL/GenBank/DDBJ whole genome shotgun (WGS) entry which is preliminary data.</text>
</comment>
<proteinExistence type="inferred from homology"/>
<comment type="similarity">
    <text evidence="2">Belongs to the VPS37 family.</text>
</comment>
<dbReference type="AlphaFoldDB" id="A0A553NY92"/>
<dbReference type="Pfam" id="PF07200">
    <property type="entry name" value="Mod_r"/>
    <property type="match status" value="1"/>
</dbReference>
<reference evidence="10 11" key="1">
    <citation type="journal article" date="2018" name="Nat. Ecol. Evol.">
        <title>Genomic signatures of mitonuclear coevolution across populations of Tigriopus californicus.</title>
        <authorList>
            <person name="Barreto F.S."/>
            <person name="Watson E.T."/>
            <person name="Lima T.G."/>
            <person name="Willett C.S."/>
            <person name="Edmands S."/>
            <person name="Li W."/>
            <person name="Burton R.S."/>
        </authorList>
    </citation>
    <scope>NUCLEOTIDE SEQUENCE [LARGE SCALE GENOMIC DNA]</scope>
    <source>
        <strain evidence="10 11">San Diego</strain>
    </source>
</reference>
<keyword evidence="3 7" id="KW-0813">Transport</keyword>
<protein>
    <recommendedName>
        <fullName evidence="9">VPS37 C-terminal domain-containing protein</fullName>
    </recommendedName>
</protein>
<evidence type="ECO:0000259" key="9">
    <source>
        <dbReference type="PROSITE" id="PS51314"/>
    </source>
</evidence>
<evidence type="ECO:0000256" key="8">
    <source>
        <dbReference type="SAM" id="MobiDB-lite"/>
    </source>
</evidence>
<dbReference type="Gene3D" id="1.10.287.660">
    <property type="entry name" value="Helix hairpin bin"/>
    <property type="match status" value="1"/>
</dbReference>
<sequence length="242" mass="26974">MMAMPTPGGGGLGPATYSFQSSQPNYEAAVHKIQYLSKDELQDLLNNDSAFERFIQGLEQIQSLQGEKEMLMASNKSLAEYNLSQEPVLRRIRLELEARKNEAATLIQEVRSLLQSTDQRRGQTDPETLLALLRASAANVDEESDQIATDFLDDKFESVDRFLEAFIEKRKVSHLRKVKGDKLEEMIEERRRKRPTGVAGLTPARNAPPPPPAIYRAPNGPPTALVGNLPYPVNPVGMPSPY</sequence>
<dbReference type="Proteomes" id="UP000318571">
    <property type="component" value="Chromosome 9"/>
</dbReference>
<comment type="subcellular location">
    <subcellularLocation>
        <location evidence="1">Late endosome membrane</location>
        <topology evidence="1">Peripheral membrane protein</topology>
    </subcellularLocation>
</comment>
<dbReference type="GO" id="GO:0043162">
    <property type="term" value="P:ubiquitin-dependent protein catabolic process via the multivesicular body sorting pathway"/>
    <property type="evidence" value="ECO:0007669"/>
    <property type="project" value="TreeGrafter"/>
</dbReference>
<evidence type="ECO:0000256" key="5">
    <source>
        <dbReference type="ARBA" id="ARBA00022927"/>
    </source>
</evidence>
<keyword evidence="5 7" id="KW-0653">Protein transport</keyword>
<evidence type="ECO:0000256" key="2">
    <source>
        <dbReference type="ARBA" id="ARBA00007617"/>
    </source>
</evidence>
<dbReference type="InterPro" id="IPR009851">
    <property type="entry name" value="Mod_r"/>
</dbReference>
<name>A0A553NY92_TIGCA</name>
<feature type="domain" description="VPS37 C-terminal" evidence="9">
    <location>
        <begin position="107"/>
        <end position="197"/>
    </location>
</feature>
<dbReference type="PANTHER" id="PTHR13678">
    <property type="entry name" value="VACUOLAR PROTEIN SORTING-ASSOCIATED PROTEIN 37"/>
    <property type="match status" value="1"/>
</dbReference>
<gene>
    <name evidence="10" type="ORF">TCAL_04834</name>
</gene>
<dbReference type="OrthoDB" id="10004364at2759"/>
<evidence type="ECO:0000256" key="4">
    <source>
        <dbReference type="ARBA" id="ARBA00022753"/>
    </source>
</evidence>
<dbReference type="GO" id="GO:0031902">
    <property type="term" value="C:late endosome membrane"/>
    <property type="evidence" value="ECO:0007669"/>
    <property type="project" value="UniProtKB-SubCell"/>
</dbReference>
<dbReference type="GO" id="GO:0006612">
    <property type="term" value="P:protein targeting to membrane"/>
    <property type="evidence" value="ECO:0007669"/>
    <property type="project" value="TreeGrafter"/>
</dbReference>
<dbReference type="InterPro" id="IPR029012">
    <property type="entry name" value="Helix_hairpin_bin_sf"/>
</dbReference>
<evidence type="ECO:0000256" key="7">
    <source>
        <dbReference type="PROSITE-ProRule" id="PRU00646"/>
    </source>
</evidence>
<dbReference type="SUPFAM" id="SSF140111">
    <property type="entry name" value="Endosomal sorting complex assembly domain"/>
    <property type="match status" value="1"/>
</dbReference>
<keyword evidence="4" id="KW-0967">Endosome</keyword>
<dbReference type="OMA" id="MYQEYLN"/>
<comment type="function">
    <text evidence="6">Component of the ESCRT-I complex, a regulator of vesicular trafficking process. Required for the sorting of endocytic ubiquitinated cargos into multivesicular bodies. May be involved in cell growth and differentiation.</text>
</comment>
<dbReference type="PANTHER" id="PTHR13678:SF27">
    <property type="entry name" value="LD45836P"/>
    <property type="match status" value="1"/>
</dbReference>
<feature type="region of interest" description="Disordered" evidence="8">
    <location>
        <begin position="189"/>
        <end position="223"/>
    </location>
</feature>
<organism evidence="10 11">
    <name type="scientific">Tigriopus californicus</name>
    <name type="common">Marine copepod</name>
    <dbReference type="NCBI Taxonomy" id="6832"/>
    <lineage>
        <taxon>Eukaryota</taxon>
        <taxon>Metazoa</taxon>
        <taxon>Ecdysozoa</taxon>
        <taxon>Arthropoda</taxon>
        <taxon>Crustacea</taxon>
        <taxon>Multicrustacea</taxon>
        <taxon>Hexanauplia</taxon>
        <taxon>Copepoda</taxon>
        <taxon>Harpacticoida</taxon>
        <taxon>Harpacticidae</taxon>
        <taxon>Tigriopus</taxon>
    </lineage>
</organism>
<dbReference type="GO" id="GO:0000813">
    <property type="term" value="C:ESCRT I complex"/>
    <property type="evidence" value="ECO:0007669"/>
    <property type="project" value="UniProtKB-ARBA"/>
</dbReference>
<evidence type="ECO:0000256" key="1">
    <source>
        <dbReference type="ARBA" id="ARBA00004633"/>
    </source>
</evidence>
<evidence type="ECO:0000313" key="10">
    <source>
        <dbReference type="EMBL" id="TRY70390.1"/>
    </source>
</evidence>
<dbReference type="EMBL" id="VCGU01000009">
    <property type="protein sequence ID" value="TRY70390.1"/>
    <property type="molecule type" value="Genomic_DNA"/>
</dbReference>
<evidence type="ECO:0000256" key="3">
    <source>
        <dbReference type="ARBA" id="ARBA00022448"/>
    </source>
</evidence>
<evidence type="ECO:0000313" key="11">
    <source>
        <dbReference type="Proteomes" id="UP000318571"/>
    </source>
</evidence>
<evidence type="ECO:0000256" key="6">
    <source>
        <dbReference type="ARBA" id="ARBA00025010"/>
    </source>
</evidence>